<name>A0ABD1W309_9LAMI</name>
<reference evidence="4" key="1">
    <citation type="submission" date="2024-07" db="EMBL/GenBank/DDBJ databases">
        <title>Two chromosome-level genome assemblies of Korean endemic species Abeliophyllum distichum and Forsythia ovata (Oleaceae).</title>
        <authorList>
            <person name="Jang H."/>
        </authorList>
    </citation>
    <scope>NUCLEOTIDE SEQUENCE [LARGE SCALE GENOMIC DNA]</scope>
</reference>
<dbReference type="PROSITE" id="PS51502">
    <property type="entry name" value="S_R_A_B_BARREL"/>
    <property type="match status" value="2"/>
</dbReference>
<dbReference type="AlphaFoldDB" id="A0ABD1W309"/>
<dbReference type="EMBL" id="JBFOLJ010000004">
    <property type="protein sequence ID" value="KAL2544050.1"/>
    <property type="molecule type" value="Genomic_DNA"/>
</dbReference>
<dbReference type="Gene3D" id="3.30.70.100">
    <property type="match status" value="1"/>
</dbReference>
<sequence>MQIQTQICTPCCAPVTRTAVFSRKPVGLITKKNLNWRVSFLSGDLRRNIWHWRKNNEYAIISAVEEGNLGAHVQRKRGVVEHICLIRAKEDLSEEQEKDMLDYLYTTQYQMRGIIAISLGRIYNQGLEKYTHAIFMRFRTKEDIAKFYENPFYSGVLKDHVMPYCHGFVNVDYESEVEDDILPIFRKGEEFNYGVESVLLISFIKSSLGRPAQAALDALAKLTLEFPSLIVQATKGTNINLGSMEYTHGAVIRFRSSEAYEIFVNSSEYNDMWKSKFQHIIQKAFYVNFSVDPVGKELMTRTRHLSCLSHYVGFVFIQILLASSPISGYCTQWITEWSLSWLHPYADLTELGNRLHPEEFYSLKHCLPISAWPSLGWAYWPQKNVVAQPVTKPGSIHASSRPFRVTIQLADPVWPTRDGTEEMPQP</sequence>
<dbReference type="InterPro" id="IPR044662">
    <property type="entry name" value="HS1/DABB1-like"/>
</dbReference>
<evidence type="ECO:0000259" key="2">
    <source>
        <dbReference type="PROSITE" id="PS51502"/>
    </source>
</evidence>
<dbReference type="InterPro" id="IPR013097">
    <property type="entry name" value="Dabb"/>
</dbReference>
<dbReference type="Pfam" id="PF07876">
    <property type="entry name" value="Dabb"/>
    <property type="match status" value="1"/>
</dbReference>
<dbReference type="Proteomes" id="UP001604277">
    <property type="component" value="Unassembled WGS sequence"/>
</dbReference>
<evidence type="ECO:0000256" key="1">
    <source>
        <dbReference type="ARBA" id="ARBA00011738"/>
    </source>
</evidence>
<feature type="domain" description="Stress-response A/B barrel" evidence="2">
    <location>
        <begin position="195"/>
        <end position="289"/>
    </location>
</feature>
<gene>
    <name evidence="3" type="ORF">Fot_13283</name>
</gene>
<dbReference type="SUPFAM" id="SSF54909">
    <property type="entry name" value="Dimeric alpha+beta barrel"/>
    <property type="match status" value="2"/>
</dbReference>
<comment type="subunit">
    <text evidence="1">Homodimer.</text>
</comment>
<dbReference type="PANTHER" id="PTHR33178:SF5">
    <property type="entry name" value="EXPRESSED PROTEIN"/>
    <property type="match status" value="1"/>
</dbReference>
<dbReference type="SMART" id="SM00886">
    <property type="entry name" value="Dabb"/>
    <property type="match status" value="2"/>
</dbReference>
<proteinExistence type="predicted"/>
<evidence type="ECO:0000313" key="3">
    <source>
        <dbReference type="EMBL" id="KAL2544050.1"/>
    </source>
</evidence>
<comment type="caution">
    <text evidence="3">The sequence shown here is derived from an EMBL/GenBank/DDBJ whole genome shotgun (WGS) entry which is preliminary data.</text>
</comment>
<keyword evidence="4" id="KW-1185">Reference proteome</keyword>
<evidence type="ECO:0000313" key="4">
    <source>
        <dbReference type="Proteomes" id="UP001604277"/>
    </source>
</evidence>
<protein>
    <recommendedName>
        <fullName evidence="2">Stress-response A/B barrel domain-containing protein</fullName>
    </recommendedName>
</protein>
<feature type="domain" description="Stress-response A/B barrel" evidence="2">
    <location>
        <begin position="80"/>
        <end position="173"/>
    </location>
</feature>
<dbReference type="PANTHER" id="PTHR33178">
    <property type="match status" value="1"/>
</dbReference>
<dbReference type="InterPro" id="IPR011008">
    <property type="entry name" value="Dimeric_a/b-barrel"/>
</dbReference>
<accession>A0ABD1W309</accession>
<organism evidence="3 4">
    <name type="scientific">Forsythia ovata</name>
    <dbReference type="NCBI Taxonomy" id="205694"/>
    <lineage>
        <taxon>Eukaryota</taxon>
        <taxon>Viridiplantae</taxon>
        <taxon>Streptophyta</taxon>
        <taxon>Embryophyta</taxon>
        <taxon>Tracheophyta</taxon>
        <taxon>Spermatophyta</taxon>
        <taxon>Magnoliopsida</taxon>
        <taxon>eudicotyledons</taxon>
        <taxon>Gunneridae</taxon>
        <taxon>Pentapetalae</taxon>
        <taxon>asterids</taxon>
        <taxon>lamiids</taxon>
        <taxon>Lamiales</taxon>
        <taxon>Oleaceae</taxon>
        <taxon>Forsythieae</taxon>
        <taxon>Forsythia</taxon>
    </lineage>
</organism>